<dbReference type="Proteomes" id="UP000273551">
    <property type="component" value="Segment"/>
</dbReference>
<dbReference type="Pfam" id="PF11195">
    <property type="entry name" value="Tad2-like"/>
    <property type="match status" value="1"/>
</dbReference>
<organism evidence="2 3">
    <name type="scientific">Lactobacillus phage Iacchus</name>
    <dbReference type="NCBI Taxonomy" id="2315483"/>
    <lineage>
        <taxon>Viruses</taxon>
        <taxon>Duplodnaviria</taxon>
        <taxon>Heunggongvirae</taxon>
        <taxon>Uroviricota</taxon>
        <taxon>Caudoviricetes</taxon>
        <taxon>Herelleviridae</taxon>
        <taxon>Harbinvirus</taxon>
        <taxon>Harbinvirus iacchus</taxon>
    </lineage>
</organism>
<name>A0A3Q8HY85_9CAUD</name>
<dbReference type="GeneID" id="55005472"/>
<feature type="domain" description="Thoeris anti-defense 2-like" evidence="1">
    <location>
        <begin position="123"/>
        <end position="180"/>
    </location>
</feature>
<dbReference type="RefSeq" id="YP_009814342.1">
    <property type="nucleotide sequence ID" value="NC_048084.1"/>
</dbReference>
<evidence type="ECO:0000259" key="1">
    <source>
        <dbReference type="Pfam" id="PF11195"/>
    </source>
</evidence>
<accession>A0A3Q8HY85</accession>
<evidence type="ECO:0000313" key="2">
    <source>
        <dbReference type="EMBL" id="AYH92019.1"/>
    </source>
</evidence>
<dbReference type="InterPro" id="IPR021361">
    <property type="entry name" value="Tad2-like_dom"/>
</dbReference>
<sequence length="242" mass="27395">MKLNEITSNKLNFDKVLNKHCDHPIDSFKNPLGIKTSSGPKLVERSTYELGTGMGVVDKSGMILHCNSNDFIIVLADDHTYSIVSMSCWATLIEDIPNTYVDDVVYGLGFIADSPTVQGEISMNFNEALRAMLKGKKVRADCWEPNEYIMLDADNNDFIDENGDTYLFSDSSTYHDWHYSYSMAGTVLKHNNGNFYKIVVSPDNTYSIVNTETYMVVREHIREDMLKILLRVEGYTLLNVGD</sequence>
<dbReference type="KEGG" id="vg:55005472"/>
<evidence type="ECO:0000313" key="3">
    <source>
        <dbReference type="Proteomes" id="UP000273551"/>
    </source>
</evidence>
<keyword evidence="3" id="KW-1185">Reference proteome</keyword>
<dbReference type="EMBL" id="MH809529">
    <property type="protein sequence ID" value="AYH92019.1"/>
    <property type="molecule type" value="Genomic_DNA"/>
</dbReference>
<reference evidence="2 3" key="1">
    <citation type="submission" date="2018-08" db="EMBL/GenBank/DDBJ databases">
        <title>Lactobacillus phages that infect wine-derived L. plantarum strains.</title>
        <authorList>
            <person name="Kyrkou I."/>
            <person name="Byth Carstens A."/>
            <person name="Ellegaard-Jensen L."/>
            <person name="Kot W."/>
            <person name="Hestbjerg Hansen L."/>
        </authorList>
    </citation>
    <scope>NUCLEOTIDE SEQUENCE [LARGE SCALE GENOMIC DNA]</scope>
</reference>
<protein>
    <recommendedName>
        <fullName evidence="1">Thoeris anti-defense 2-like domain-containing protein</fullName>
    </recommendedName>
</protein>
<proteinExistence type="predicted"/>